<dbReference type="AlphaFoldDB" id="A0A1L8WQ55"/>
<evidence type="ECO:0000313" key="10">
    <source>
        <dbReference type="EMBL" id="OJG83149.1"/>
    </source>
</evidence>
<evidence type="ECO:0000259" key="9">
    <source>
        <dbReference type="Pfam" id="PF12821"/>
    </source>
</evidence>
<feature type="transmembrane region" description="Helical" evidence="8">
    <location>
        <begin position="79"/>
        <end position="100"/>
    </location>
</feature>
<evidence type="ECO:0000256" key="7">
    <source>
        <dbReference type="ARBA" id="ARBA00034125"/>
    </source>
</evidence>
<keyword evidence="4 8" id="KW-0812">Transmembrane</keyword>
<dbReference type="OrthoDB" id="9810047at2"/>
<evidence type="ECO:0000256" key="1">
    <source>
        <dbReference type="ARBA" id="ARBA00004651"/>
    </source>
</evidence>
<feature type="domain" description="Threonine/Serine exporter ThrE" evidence="9">
    <location>
        <begin position="7"/>
        <end position="134"/>
    </location>
</feature>
<dbReference type="Pfam" id="PF12821">
    <property type="entry name" value="ThrE_2"/>
    <property type="match status" value="1"/>
</dbReference>
<evidence type="ECO:0000256" key="5">
    <source>
        <dbReference type="ARBA" id="ARBA00022989"/>
    </source>
</evidence>
<accession>A0A1L8WQ55</accession>
<evidence type="ECO:0000256" key="2">
    <source>
        <dbReference type="ARBA" id="ARBA00022475"/>
    </source>
</evidence>
<dbReference type="PANTHER" id="PTHR34390">
    <property type="entry name" value="UPF0442 PROTEIN YJJB-RELATED"/>
    <property type="match status" value="1"/>
</dbReference>
<comment type="similarity">
    <text evidence="7">Belongs to the ThrE exporter (TC 2.A.79) family.</text>
</comment>
<evidence type="ECO:0000256" key="3">
    <source>
        <dbReference type="ARBA" id="ARBA00022519"/>
    </source>
</evidence>
<sequence length="158" mass="17270">MGNLIIQFSFSFLATAAFAIITNVPRRSLVWCGFSGAFGWMIYWICVKFGGSPAFGSLLGSLGVAFISDIFSKRLKMPVTIFNIPGMVPLVPGGLAYQAVRNLVIGSYQDAASYAVQVIMIAGAIALGLVLSEVFNHNIRNFKVKRETILSKRKKRTK</sequence>
<keyword evidence="3" id="KW-0997">Cell inner membrane</keyword>
<evidence type="ECO:0000256" key="4">
    <source>
        <dbReference type="ARBA" id="ARBA00022692"/>
    </source>
</evidence>
<dbReference type="PANTHER" id="PTHR34390:SF1">
    <property type="entry name" value="SUCCINATE TRANSPORTER SUBUNIT YJJB-RELATED"/>
    <property type="match status" value="1"/>
</dbReference>
<comment type="caution">
    <text evidence="10">The sequence shown here is derived from an EMBL/GenBank/DDBJ whole genome shotgun (WGS) entry which is preliminary data.</text>
</comment>
<feature type="transmembrane region" description="Helical" evidence="8">
    <location>
        <begin position="38"/>
        <end position="67"/>
    </location>
</feature>
<comment type="subcellular location">
    <subcellularLocation>
        <location evidence="1">Cell membrane</location>
        <topology evidence="1">Multi-pass membrane protein</topology>
    </subcellularLocation>
</comment>
<proteinExistence type="inferred from homology"/>
<keyword evidence="2" id="KW-1003">Cell membrane</keyword>
<gene>
    <name evidence="10" type="ORF">RV14_GL001844</name>
</gene>
<keyword evidence="5 8" id="KW-1133">Transmembrane helix</keyword>
<feature type="transmembrane region" description="Helical" evidence="8">
    <location>
        <begin position="112"/>
        <end position="135"/>
    </location>
</feature>
<evidence type="ECO:0000256" key="8">
    <source>
        <dbReference type="SAM" id="Phobius"/>
    </source>
</evidence>
<dbReference type="Proteomes" id="UP000182152">
    <property type="component" value="Unassembled WGS sequence"/>
</dbReference>
<organism evidence="10 11">
    <name type="scientific">Enterococcus ratti</name>
    <dbReference type="NCBI Taxonomy" id="150033"/>
    <lineage>
        <taxon>Bacteria</taxon>
        <taxon>Bacillati</taxon>
        <taxon>Bacillota</taxon>
        <taxon>Bacilli</taxon>
        <taxon>Lactobacillales</taxon>
        <taxon>Enterococcaceae</taxon>
        <taxon>Enterococcus</taxon>
    </lineage>
</organism>
<evidence type="ECO:0000313" key="11">
    <source>
        <dbReference type="Proteomes" id="UP000182152"/>
    </source>
</evidence>
<dbReference type="GO" id="GO:0005886">
    <property type="term" value="C:plasma membrane"/>
    <property type="evidence" value="ECO:0007669"/>
    <property type="project" value="UniProtKB-SubCell"/>
</dbReference>
<reference evidence="10 11" key="1">
    <citation type="submission" date="2014-12" db="EMBL/GenBank/DDBJ databases">
        <title>Draft genome sequences of 29 type strains of Enterococci.</title>
        <authorList>
            <person name="Zhong Z."/>
            <person name="Sun Z."/>
            <person name="Liu W."/>
            <person name="Zhang W."/>
            <person name="Zhang H."/>
        </authorList>
    </citation>
    <scope>NUCLEOTIDE SEQUENCE [LARGE SCALE GENOMIC DNA]</scope>
    <source>
        <strain evidence="10 11">DSM 15687</strain>
    </source>
</reference>
<protein>
    <recommendedName>
        <fullName evidence="9">Threonine/Serine exporter ThrE domain-containing protein</fullName>
    </recommendedName>
</protein>
<keyword evidence="6 8" id="KW-0472">Membrane</keyword>
<dbReference type="GO" id="GO:0015744">
    <property type="term" value="P:succinate transport"/>
    <property type="evidence" value="ECO:0007669"/>
    <property type="project" value="TreeGrafter"/>
</dbReference>
<keyword evidence="11" id="KW-1185">Reference proteome</keyword>
<name>A0A1L8WQ55_9ENTE</name>
<dbReference type="RefSeq" id="WP_071854907.1">
    <property type="nucleotide sequence ID" value="NZ_JBCLRY010000002.1"/>
</dbReference>
<evidence type="ECO:0000256" key="6">
    <source>
        <dbReference type="ARBA" id="ARBA00023136"/>
    </source>
</evidence>
<dbReference type="InterPro" id="IPR024528">
    <property type="entry name" value="ThrE_2"/>
</dbReference>
<dbReference type="EMBL" id="JXLB01000005">
    <property type="protein sequence ID" value="OJG83149.1"/>
    <property type="molecule type" value="Genomic_DNA"/>
</dbReference>
<dbReference type="InterPro" id="IPR050539">
    <property type="entry name" value="ThrE_Dicarb/AminoAcid_Exp"/>
</dbReference>